<evidence type="ECO:0000313" key="2">
    <source>
        <dbReference type="Proteomes" id="UP000824156"/>
    </source>
</evidence>
<organism evidence="1 2">
    <name type="scientific">Candidatus Sphingobacterium stercoripullorum</name>
    <dbReference type="NCBI Taxonomy" id="2838759"/>
    <lineage>
        <taxon>Bacteria</taxon>
        <taxon>Pseudomonadati</taxon>
        <taxon>Bacteroidota</taxon>
        <taxon>Sphingobacteriia</taxon>
        <taxon>Sphingobacteriales</taxon>
        <taxon>Sphingobacteriaceae</taxon>
        <taxon>Sphingobacterium</taxon>
    </lineage>
</organism>
<proteinExistence type="predicted"/>
<accession>A0A9D1W7X4</accession>
<dbReference type="AlphaFoldDB" id="A0A9D1W7X4"/>
<evidence type="ECO:0000313" key="1">
    <source>
        <dbReference type="EMBL" id="HIX53848.1"/>
    </source>
</evidence>
<sequence length="239" mass="27791">MGRTVHLFGQSFDGEKASLEKTVQAKRLLETPLSKRDQHWIKQFIHLLPFIYLDLDENEVQLQDDGYPYIKAIGCSSSESFSIVENLDLFLENGFGLFIETKQVDWFLTFGDLLSYYLNKEFYVDEDHYFDDMDDSGQLENEEDMLIGQPAEEILPNFARKHLREFLKHVGINNPKTALLIQKQNGKVLKNLLFNCAPSNFTNQNEYQEVLKSIAWFLPKHYSFLAIDEKELGNHLVSL</sequence>
<name>A0A9D1W7X4_9SPHI</name>
<gene>
    <name evidence="1" type="ORF">H9853_02380</name>
</gene>
<dbReference type="EMBL" id="DXEZ01000069">
    <property type="protein sequence ID" value="HIX53848.1"/>
    <property type="molecule type" value="Genomic_DNA"/>
</dbReference>
<comment type="caution">
    <text evidence="1">The sequence shown here is derived from an EMBL/GenBank/DDBJ whole genome shotgun (WGS) entry which is preliminary data.</text>
</comment>
<dbReference type="Proteomes" id="UP000824156">
    <property type="component" value="Unassembled WGS sequence"/>
</dbReference>
<reference evidence="1" key="2">
    <citation type="submission" date="2021-04" db="EMBL/GenBank/DDBJ databases">
        <authorList>
            <person name="Gilroy R."/>
        </authorList>
    </citation>
    <scope>NUCLEOTIDE SEQUENCE</scope>
    <source>
        <strain evidence="1">1719</strain>
    </source>
</reference>
<protein>
    <submittedName>
        <fullName evidence="1">Uncharacterized protein</fullName>
    </submittedName>
</protein>
<reference evidence="1" key="1">
    <citation type="journal article" date="2021" name="PeerJ">
        <title>Extensive microbial diversity within the chicken gut microbiome revealed by metagenomics and culture.</title>
        <authorList>
            <person name="Gilroy R."/>
            <person name="Ravi A."/>
            <person name="Getino M."/>
            <person name="Pursley I."/>
            <person name="Horton D.L."/>
            <person name="Alikhan N.F."/>
            <person name="Baker D."/>
            <person name="Gharbi K."/>
            <person name="Hall N."/>
            <person name="Watson M."/>
            <person name="Adriaenssens E.M."/>
            <person name="Foster-Nyarko E."/>
            <person name="Jarju S."/>
            <person name="Secka A."/>
            <person name="Antonio M."/>
            <person name="Oren A."/>
            <person name="Chaudhuri R.R."/>
            <person name="La Ragione R."/>
            <person name="Hildebrand F."/>
            <person name="Pallen M.J."/>
        </authorList>
    </citation>
    <scope>NUCLEOTIDE SEQUENCE</scope>
    <source>
        <strain evidence="1">1719</strain>
    </source>
</reference>